<proteinExistence type="predicted"/>
<dbReference type="InterPro" id="IPR036689">
    <property type="entry name" value="ESAT-6-like_sf"/>
</dbReference>
<dbReference type="EMBL" id="JACGWZ010000007">
    <property type="protein sequence ID" value="MBA8827141.1"/>
    <property type="molecule type" value="Genomic_DNA"/>
</dbReference>
<evidence type="ECO:0000256" key="1">
    <source>
        <dbReference type="SAM" id="MobiDB-lite"/>
    </source>
</evidence>
<organism evidence="2 3">
    <name type="scientific">Halosaccharopolyspora lacisalsi</name>
    <dbReference type="NCBI Taxonomy" id="1000566"/>
    <lineage>
        <taxon>Bacteria</taxon>
        <taxon>Bacillati</taxon>
        <taxon>Actinomycetota</taxon>
        <taxon>Actinomycetes</taxon>
        <taxon>Pseudonocardiales</taxon>
        <taxon>Pseudonocardiaceae</taxon>
        <taxon>Halosaccharopolyspora</taxon>
    </lineage>
</organism>
<name>A0A839E777_9PSEU</name>
<keyword evidence="3" id="KW-1185">Reference proteome</keyword>
<evidence type="ECO:0000313" key="2">
    <source>
        <dbReference type="EMBL" id="MBA8827141.1"/>
    </source>
</evidence>
<gene>
    <name evidence="2" type="ORF">FHX42_004525</name>
</gene>
<feature type="region of interest" description="Disordered" evidence="1">
    <location>
        <begin position="246"/>
        <end position="269"/>
    </location>
</feature>
<dbReference type="Proteomes" id="UP000569329">
    <property type="component" value="Unassembled WGS sequence"/>
</dbReference>
<evidence type="ECO:0008006" key="4">
    <source>
        <dbReference type="Google" id="ProtNLM"/>
    </source>
</evidence>
<dbReference type="RefSeq" id="WP_182546325.1">
    <property type="nucleotide sequence ID" value="NZ_JACGWZ010000007.1"/>
</dbReference>
<reference evidence="2 3" key="1">
    <citation type="submission" date="2020-07" db="EMBL/GenBank/DDBJ databases">
        <title>Sequencing the genomes of 1000 actinobacteria strains.</title>
        <authorList>
            <person name="Klenk H.-P."/>
        </authorList>
    </citation>
    <scope>NUCLEOTIDE SEQUENCE [LARGE SCALE GENOMIC DNA]</scope>
    <source>
        <strain evidence="2 3">DSM 45975</strain>
    </source>
</reference>
<feature type="region of interest" description="Disordered" evidence="1">
    <location>
        <begin position="1"/>
        <end position="21"/>
    </location>
</feature>
<dbReference type="SUPFAM" id="SSF140453">
    <property type="entry name" value="EsxAB dimer-like"/>
    <property type="match status" value="1"/>
</dbReference>
<dbReference type="AlphaFoldDB" id="A0A839E777"/>
<comment type="caution">
    <text evidence="2">The sequence shown here is derived from an EMBL/GenBank/DDBJ whole genome shotgun (WGS) entry which is preliminary data.</text>
</comment>
<sequence>MGDFADATDPASKFETDPGEDDAAGLEEAINNAGWQVQSVNRVYGQVTGQNLVEQLISPLAGDFAQIRKNATAWGEVGDALRAARENLSAGVSELRESWDGAGVMAFETMMVSTRTVALEADAGVADLVGMGFNKAADVSERLRNKALELLTKLVDRLIEAAATGWVPGVGWANLVRKVVQCIDLVTTIHDMIQSIVQLYQGIVRMVEGIEAAGTSLPGIGEISGGGDGPRSPGDMTNLVLDRGGELGGAATSGHGCRQSGAGLRHSDA</sequence>
<evidence type="ECO:0000313" key="3">
    <source>
        <dbReference type="Proteomes" id="UP000569329"/>
    </source>
</evidence>
<protein>
    <recommendedName>
        <fullName evidence="4">WXG100 family type VII secretion target</fullName>
    </recommendedName>
</protein>
<accession>A0A839E777</accession>